<feature type="domain" description="N-acetyltransferase" evidence="1">
    <location>
        <begin position="10"/>
        <end position="134"/>
    </location>
</feature>
<dbReference type="InterPro" id="IPR016181">
    <property type="entry name" value="Acyl_CoA_acyltransferase"/>
</dbReference>
<dbReference type="AlphaFoldDB" id="A0A975Y598"/>
<keyword evidence="3" id="KW-1185">Reference proteome</keyword>
<accession>A0A975Y598</accession>
<dbReference type="GO" id="GO:0016747">
    <property type="term" value="F:acyltransferase activity, transferring groups other than amino-acyl groups"/>
    <property type="evidence" value="ECO:0007669"/>
    <property type="project" value="InterPro"/>
</dbReference>
<dbReference type="RefSeq" id="WP_199317830.1">
    <property type="nucleotide sequence ID" value="NZ_CP021056.1"/>
</dbReference>
<dbReference type="CDD" id="cd04301">
    <property type="entry name" value="NAT_SF"/>
    <property type="match status" value="1"/>
</dbReference>
<dbReference type="KEGG" id="rsin:B6N60_02718"/>
<gene>
    <name evidence="2" type="ORF">B6N60_02718</name>
</gene>
<evidence type="ECO:0000313" key="2">
    <source>
        <dbReference type="EMBL" id="QXE24016.1"/>
    </source>
</evidence>
<proteinExistence type="predicted"/>
<reference evidence="2" key="1">
    <citation type="submission" date="2017-04" db="EMBL/GenBank/DDBJ databases">
        <title>Genome deletions in a multicellular cyanobacterial endosymbiont for morphological adaptation in marine diatoms.</title>
        <authorList>
            <person name="Wang Y."/>
            <person name="Gao H."/>
            <person name="Li R."/>
            <person name="Xu X."/>
        </authorList>
    </citation>
    <scope>NUCLEOTIDE SEQUENCE</scope>
    <source>
        <strain evidence="2">FACHB 800</strain>
    </source>
</reference>
<protein>
    <submittedName>
        <fullName evidence="2">GCN5-related N-acetyltransferase</fullName>
    </submittedName>
</protein>
<organism evidence="2 3">
    <name type="scientific">Richelia sinica FACHB-800</name>
    <dbReference type="NCBI Taxonomy" id="1357546"/>
    <lineage>
        <taxon>Bacteria</taxon>
        <taxon>Bacillati</taxon>
        <taxon>Cyanobacteriota</taxon>
        <taxon>Cyanophyceae</taxon>
        <taxon>Nostocales</taxon>
        <taxon>Nostocaceae</taxon>
        <taxon>Richelia</taxon>
    </lineage>
</organism>
<dbReference type="Pfam" id="PF00583">
    <property type="entry name" value="Acetyltransf_1"/>
    <property type="match status" value="1"/>
</dbReference>
<dbReference type="PROSITE" id="PS51186">
    <property type="entry name" value="GNAT"/>
    <property type="match status" value="1"/>
</dbReference>
<dbReference type="SUPFAM" id="SSF55729">
    <property type="entry name" value="Acyl-CoA N-acyltransferases (Nat)"/>
    <property type="match status" value="1"/>
</dbReference>
<name>A0A975Y598_9NOST</name>
<dbReference type="InterPro" id="IPR000182">
    <property type="entry name" value="GNAT_dom"/>
</dbReference>
<dbReference type="Proteomes" id="UP000683511">
    <property type="component" value="Chromosome"/>
</dbReference>
<evidence type="ECO:0000313" key="3">
    <source>
        <dbReference type="Proteomes" id="UP000683511"/>
    </source>
</evidence>
<evidence type="ECO:0000259" key="1">
    <source>
        <dbReference type="PROSITE" id="PS51186"/>
    </source>
</evidence>
<sequence length="134" mass="14853">MHIQQDQDSIIIRCENSLDYLDISEINTLAFSSPNEAKLVELIRKSDRYLSELSLVAERDGKVVGHILYSYIDLVGQETFTVLGLAPLAVHPQFQRQGIGTALVKSSLEIANDQQEALVIVLGDPQFYNPPSAP</sequence>
<dbReference type="Gene3D" id="3.40.630.30">
    <property type="match status" value="1"/>
</dbReference>
<dbReference type="EMBL" id="CP021056">
    <property type="protein sequence ID" value="QXE24016.1"/>
    <property type="molecule type" value="Genomic_DNA"/>
</dbReference>